<evidence type="ECO:0000256" key="2">
    <source>
        <dbReference type="ARBA" id="ARBA00022692"/>
    </source>
</evidence>
<evidence type="ECO:0000256" key="7">
    <source>
        <dbReference type="SAM" id="Phobius"/>
    </source>
</evidence>
<feature type="transmembrane region" description="Helical" evidence="7">
    <location>
        <begin position="308"/>
        <end position="331"/>
    </location>
</feature>
<dbReference type="GO" id="GO:0005509">
    <property type="term" value="F:calcium ion binding"/>
    <property type="evidence" value="ECO:0007669"/>
    <property type="project" value="InterPro"/>
</dbReference>
<feature type="domain" description="EF-hand" evidence="9">
    <location>
        <begin position="610"/>
        <end position="645"/>
    </location>
</feature>
<dbReference type="InterPro" id="IPR002048">
    <property type="entry name" value="EF_hand_dom"/>
</dbReference>
<dbReference type="PROSITE" id="PS50222">
    <property type="entry name" value="EF_HAND_2"/>
    <property type="match status" value="2"/>
</dbReference>
<dbReference type="SUPFAM" id="SSF47769">
    <property type="entry name" value="SAM/Pointed domain"/>
    <property type="match status" value="1"/>
</dbReference>
<dbReference type="Pfam" id="PF02932">
    <property type="entry name" value="Neur_chan_memb"/>
    <property type="match status" value="1"/>
</dbReference>
<dbReference type="SMART" id="SM00454">
    <property type="entry name" value="SAM"/>
    <property type="match status" value="1"/>
</dbReference>
<feature type="transmembrane region" description="Helical" evidence="7">
    <location>
        <begin position="529"/>
        <end position="550"/>
    </location>
</feature>
<dbReference type="InterPro" id="IPR006201">
    <property type="entry name" value="Neur_channel"/>
</dbReference>
<dbReference type="InterPro" id="IPR011992">
    <property type="entry name" value="EF-hand-dom_pair"/>
</dbReference>
<dbReference type="GO" id="GO:0004888">
    <property type="term" value="F:transmembrane signaling receptor activity"/>
    <property type="evidence" value="ECO:0007669"/>
    <property type="project" value="InterPro"/>
</dbReference>
<dbReference type="EMBL" id="BNJQ01000019">
    <property type="protein sequence ID" value="GHP08188.1"/>
    <property type="molecule type" value="Genomic_DNA"/>
</dbReference>
<dbReference type="InterPro" id="IPR018247">
    <property type="entry name" value="EF_Hand_1_Ca_BS"/>
</dbReference>
<evidence type="ECO:0000256" key="1">
    <source>
        <dbReference type="ARBA" id="ARBA00004141"/>
    </source>
</evidence>
<name>A0A830HMS0_9CHLO</name>
<accession>A0A830HMS0</accession>
<dbReference type="Pfam" id="PF07647">
    <property type="entry name" value="SAM_2"/>
    <property type="match status" value="1"/>
</dbReference>
<dbReference type="PROSITE" id="PS50105">
    <property type="entry name" value="SAM_DOMAIN"/>
    <property type="match status" value="1"/>
</dbReference>
<dbReference type="InterPro" id="IPR036734">
    <property type="entry name" value="Neur_chan_lig-bd_sf"/>
</dbReference>
<dbReference type="Pfam" id="PF02931">
    <property type="entry name" value="Neur_chan_LBD"/>
    <property type="match status" value="2"/>
</dbReference>
<feature type="region of interest" description="Disordered" evidence="6">
    <location>
        <begin position="771"/>
        <end position="817"/>
    </location>
</feature>
<keyword evidence="4 7" id="KW-1133">Transmembrane helix</keyword>
<evidence type="ECO:0000313" key="10">
    <source>
        <dbReference type="EMBL" id="GHP08188.1"/>
    </source>
</evidence>
<evidence type="ECO:0000256" key="5">
    <source>
        <dbReference type="ARBA" id="ARBA00023136"/>
    </source>
</evidence>
<dbReference type="CDD" id="cd19051">
    <property type="entry name" value="LGIC_TM_cation"/>
    <property type="match status" value="1"/>
</dbReference>
<feature type="transmembrane region" description="Helical" evidence="7">
    <location>
        <begin position="276"/>
        <end position="293"/>
    </location>
</feature>
<dbReference type="Proteomes" id="UP000660262">
    <property type="component" value="Unassembled WGS sequence"/>
</dbReference>
<gene>
    <name evidence="10" type="ORF">PPROV_000692900</name>
</gene>
<dbReference type="InterPro" id="IPR036719">
    <property type="entry name" value="Neuro-gated_channel_TM_sf"/>
</dbReference>
<dbReference type="PANTHER" id="PTHR18945">
    <property type="entry name" value="NEUROTRANSMITTER GATED ION CHANNEL"/>
    <property type="match status" value="1"/>
</dbReference>
<keyword evidence="5 7" id="KW-0472">Membrane</keyword>
<reference evidence="10" key="1">
    <citation type="submission" date="2020-10" db="EMBL/GenBank/DDBJ databases">
        <title>Unveiling of a novel bifunctional photoreceptor, Dualchrome1, isolated from a cosmopolitan green alga.</title>
        <authorList>
            <person name="Suzuki S."/>
            <person name="Kawachi M."/>
        </authorList>
    </citation>
    <scope>NUCLEOTIDE SEQUENCE</scope>
    <source>
        <strain evidence="10">NIES 2893</strain>
    </source>
</reference>
<dbReference type="PROSITE" id="PS00018">
    <property type="entry name" value="EF_HAND_1"/>
    <property type="match status" value="1"/>
</dbReference>
<feature type="transmembrane region" description="Helical" evidence="7">
    <location>
        <begin position="497"/>
        <end position="517"/>
    </location>
</feature>
<dbReference type="SUPFAM" id="SSF63712">
    <property type="entry name" value="Nicotinic receptor ligand binding domain-like"/>
    <property type="match status" value="2"/>
</dbReference>
<evidence type="ECO:0000259" key="8">
    <source>
        <dbReference type="PROSITE" id="PS50105"/>
    </source>
</evidence>
<organism evidence="10 11">
    <name type="scientific">Pycnococcus provasolii</name>
    <dbReference type="NCBI Taxonomy" id="41880"/>
    <lineage>
        <taxon>Eukaryota</taxon>
        <taxon>Viridiplantae</taxon>
        <taxon>Chlorophyta</taxon>
        <taxon>Pseudoscourfieldiophyceae</taxon>
        <taxon>Pseudoscourfieldiales</taxon>
        <taxon>Pycnococcaceae</taxon>
        <taxon>Pycnococcus</taxon>
    </lineage>
</organism>
<comment type="subcellular location">
    <subcellularLocation>
        <location evidence="1">Membrane</location>
        <topology evidence="1">Multi-pass membrane protein</topology>
    </subcellularLocation>
</comment>
<dbReference type="AlphaFoldDB" id="A0A830HMS0"/>
<dbReference type="Gene3D" id="1.20.58.390">
    <property type="entry name" value="Neurotransmitter-gated ion-channel transmembrane domain"/>
    <property type="match status" value="1"/>
</dbReference>
<dbReference type="Gene3D" id="1.10.150.50">
    <property type="entry name" value="Transcription Factor, Ets-1"/>
    <property type="match status" value="1"/>
</dbReference>
<dbReference type="GO" id="GO:0005230">
    <property type="term" value="F:extracellular ligand-gated monoatomic ion channel activity"/>
    <property type="evidence" value="ECO:0007669"/>
    <property type="project" value="InterPro"/>
</dbReference>
<evidence type="ECO:0000313" key="11">
    <source>
        <dbReference type="Proteomes" id="UP000660262"/>
    </source>
</evidence>
<dbReference type="SMART" id="SM00054">
    <property type="entry name" value="EFh"/>
    <property type="match status" value="2"/>
</dbReference>
<dbReference type="Gene3D" id="2.70.170.10">
    <property type="entry name" value="Neurotransmitter-gated ion-channel ligand-binding domain"/>
    <property type="match status" value="1"/>
</dbReference>
<evidence type="ECO:0000256" key="6">
    <source>
        <dbReference type="SAM" id="MobiDB-lite"/>
    </source>
</evidence>
<dbReference type="InterPro" id="IPR006202">
    <property type="entry name" value="Neur_chan_lig-bd"/>
</dbReference>
<feature type="domain" description="EF-hand" evidence="9">
    <location>
        <begin position="574"/>
        <end position="609"/>
    </location>
</feature>
<feature type="transmembrane region" description="Helical" evidence="7">
    <location>
        <begin position="251"/>
        <end position="269"/>
    </location>
</feature>
<dbReference type="SUPFAM" id="SSF90112">
    <property type="entry name" value="Neurotransmitter-gated ion-channel transmembrane pore"/>
    <property type="match status" value="1"/>
</dbReference>
<dbReference type="Gene3D" id="1.10.238.10">
    <property type="entry name" value="EF-hand"/>
    <property type="match status" value="1"/>
</dbReference>
<dbReference type="InterPro" id="IPR038050">
    <property type="entry name" value="Neuro_actylchol_rec"/>
</dbReference>
<dbReference type="OrthoDB" id="512447at2759"/>
<dbReference type="InterPro" id="IPR001660">
    <property type="entry name" value="SAM"/>
</dbReference>
<sequence length="817" mass="92376">MFFYSLKNVDEVQGTIDISFWLRMSWYDPNLWYNVTEHGGVTQSVVDPKLVWTPDILLYNSVDDYMGSNLKETKPWVYQSNDTSAPLVYWSRPGTAQVRCRSEDVITTSKEQQQRMTQDAVLQTARGEYPPRETPLKSRPQDPEIAKKIGKHWPASMDLSLFPFDTQFCEVVWGGWTDSGLRVDFELLDPAVEPSPDQGGDVGSPSPEFSVGPIYAEKIEKFYNCCPDEPWPLVHFYLSIKRHTVDYVQNIIIPVIFLTYIGFLSFIIPTSSGERVSLGVTCLLTILAVMYITTNDTPRTNRITALSIFYNGSLAFVILPVCVSCAAAYFVDKQTGVDKVDDMIQETLDLLNFASADEFAGISRRHRSRRSIRNDDEGESGGLFGNLKKMINSPRNIEGDGAGTGTSPREKDMRNSTSFRRRRGFVQRMPCLRAYRLRHLFVWKIKNDLKDVLNSIDSRIGDKLITNTGNTKDLGDHLNVNVWPTPFELTQIIDASFLFSLSIGYTAFLIILEQVVVGSIPAKHLVESVLIFILVFVAFAGISLGASFLYHIEVKLEEERLYSRDGLPGELDERQIKAYRTLFRAFDRDRNGDVTAAELIAVYGDQGRMIDESVLRERLGRIDANKDETISFAEFVVILERERTCARMRSELKGLEQVSAHSYNRSHSQKHQGADTAVHHWTAHQVSQWLNSEGFSNIALHFVRHGVTGQILLSLTTDELKNDLGVTKLADRRNLMKKIGKLHEISATQRFRRVVDAMNLTRLNKKFRNEDEESNITEDLIEKVGRNNDDEAGSPSSSGGEADLSLSLTKMTTHEVA</sequence>
<dbReference type="SUPFAM" id="SSF47473">
    <property type="entry name" value="EF-hand"/>
    <property type="match status" value="1"/>
</dbReference>
<protein>
    <submittedName>
        <fullName evidence="10">Neuronal acetylcholine receptor subunit</fullName>
    </submittedName>
</protein>
<dbReference type="InterPro" id="IPR006029">
    <property type="entry name" value="Neurotrans-gated_channel_TM"/>
</dbReference>
<feature type="region of interest" description="Disordered" evidence="6">
    <location>
        <begin position="367"/>
        <end position="418"/>
    </location>
</feature>
<comment type="caution">
    <text evidence="10">The sequence shown here is derived from an EMBL/GenBank/DDBJ whole genome shotgun (WGS) entry which is preliminary data.</text>
</comment>
<keyword evidence="10" id="KW-0675">Receptor</keyword>
<feature type="compositionally biased region" description="Basic and acidic residues" evidence="6">
    <location>
        <begin position="780"/>
        <end position="789"/>
    </location>
</feature>
<dbReference type="InterPro" id="IPR013761">
    <property type="entry name" value="SAM/pointed_sf"/>
</dbReference>
<proteinExistence type="predicted"/>
<evidence type="ECO:0000259" key="9">
    <source>
        <dbReference type="PROSITE" id="PS50222"/>
    </source>
</evidence>
<dbReference type="GO" id="GO:0016020">
    <property type="term" value="C:membrane"/>
    <property type="evidence" value="ECO:0007669"/>
    <property type="project" value="UniProtKB-SubCell"/>
</dbReference>
<dbReference type="CDD" id="cd00051">
    <property type="entry name" value="EFh"/>
    <property type="match status" value="1"/>
</dbReference>
<feature type="domain" description="SAM" evidence="8">
    <location>
        <begin position="681"/>
        <end position="745"/>
    </location>
</feature>
<evidence type="ECO:0000256" key="4">
    <source>
        <dbReference type="ARBA" id="ARBA00022989"/>
    </source>
</evidence>
<keyword evidence="11" id="KW-1185">Reference proteome</keyword>
<evidence type="ECO:0000256" key="3">
    <source>
        <dbReference type="ARBA" id="ARBA00022837"/>
    </source>
</evidence>
<keyword evidence="3" id="KW-0106">Calcium</keyword>
<keyword evidence="2 7" id="KW-0812">Transmembrane</keyword>